<comment type="caution">
    <text evidence="2">The sequence shown here is derived from an EMBL/GenBank/DDBJ whole genome shotgun (WGS) entry which is preliminary data.</text>
</comment>
<proteinExistence type="predicted"/>
<dbReference type="EMBL" id="SGXE01000002">
    <property type="protein sequence ID" value="RZS93589.1"/>
    <property type="molecule type" value="Genomic_DNA"/>
</dbReference>
<gene>
    <name evidence="2" type="ORF">EV197_2169</name>
</gene>
<keyword evidence="1" id="KW-0472">Membrane</keyword>
<name>A0A4V2F5Q0_9FLAO</name>
<dbReference type="AlphaFoldDB" id="A0A4V2F5Q0"/>
<accession>A0A4V2F5Q0</accession>
<keyword evidence="1" id="KW-1133">Transmembrane helix</keyword>
<reference evidence="2 3" key="1">
    <citation type="submission" date="2019-02" db="EMBL/GenBank/DDBJ databases">
        <title>Genomic Encyclopedia of Type Strains, Phase IV (KMG-IV): sequencing the most valuable type-strain genomes for metagenomic binning, comparative biology and taxonomic classification.</title>
        <authorList>
            <person name="Goeker M."/>
        </authorList>
    </citation>
    <scope>NUCLEOTIDE SEQUENCE [LARGE SCALE GENOMIC DNA]</scope>
    <source>
        <strain evidence="2 3">DSM 17196</strain>
    </source>
</reference>
<evidence type="ECO:0000256" key="1">
    <source>
        <dbReference type="SAM" id="Phobius"/>
    </source>
</evidence>
<keyword evidence="1" id="KW-0812">Transmembrane</keyword>
<dbReference type="OrthoDB" id="1443416at2"/>
<feature type="transmembrane region" description="Helical" evidence="1">
    <location>
        <begin position="71"/>
        <end position="90"/>
    </location>
</feature>
<feature type="transmembrane region" description="Helical" evidence="1">
    <location>
        <begin position="12"/>
        <end position="28"/>
    </location>
</feature>
<dbReference type="RefSeq" id="WP_130286711.1">
    <property type="nucleotide sequence ID" value="NZ_SGXE01000002.1"/>
</dbReference>
<dbReference type="Proteomes" id="UP000292262">
    <property type="component" value="Unassembled WGS sequence"/>
</dbReference>
<evidence type="ECO:0000313" key="3">
    <source>
        <dbReference type="Proteomes" id="UP000292262"/>
    </source>
</evidence>
<protein>
    <submittedName>
        <fullName evidence="2">Uncharacterized protein</fullName>
    </submittedName>
</protein>
<feature type="transmembrane region" description="Helical" evidence="1">
    <location>
        <begin position="40"/>
        <end position="59"/>
    </location>
</feature>
<keyword evidence="3" id="KW-1185">Reference proteome</keyword>
<sequence>MKNILYPKRKTLIIFGVLSMIILTFYVWNYSFAWEFVFGVTYYIVFILIALIIGILISIFIDKKHKSKLKYYFIISLIQLLIIWLVSTPIREWQIENSKEKGTQIIELIDKYKLQNGKYPKSLAELEKKSNLDIPERTKIGTKYLYQVYENGNYSLSFKSYYGYDLNYDKLNKEWYVTD</sequence>
<organism evidence="2 3">
    <name type="scientific">Aquimarina brevivitae</name>
    <dbReference type="NCBI Taxonomy" id="323412"/>
    <lineage>
        <taxon>Bacteria</taxon>
        <taxon>Pseudomonadati</taxon>
        <taxon>Bacteroidota</taxon>
        <taxon>Flavobacteriia</taxon>
        <taxon>Flavobacteriales</taxon>
        <taxon>Flavobacteriaceae</taxon>
        <taxon>Aquimarina</taxon>
    </lineage>
</organism>
<evidence type="ECO:0000313" key="2">
    <source>
        <dbReference type="EMBL" id="RZS93589.1"/>
    </source>
</evidence>